<reference evidence="12 13" key="1">
    <citation type="journal article" date="2012" name="J. Bacteriol.">
        <title>Draft Genome Sequence of Novosphingobium nitrogenifigens Y88T.</title>
        <authorList>
            <person name="Strabala T.J."/>
            <person name="Macdonald L."/>
            <person name="Liu V."/>
            <person name="Smit A.M."/>
        </authorList>
    </citation>
    <scope>NUCLEOTIDE SEQUENCE [LARGE SCALE GENOMIC DNA]</scope>
    <source>
        <strain evidence="12 13">DSM 19370</strain>
    </source>
</reference>
<proteinExistence type="predicted"/>
<accession>F1Z8W9</accession>
<evidence type="ECO:0000256" key="4">
    <source>
        <dbReference type="ARBA" id="ARBA00022553"/>
    </source>
</evidence>
<comment type="catalytic activity">
    <reaction evidence="1">
        <text>ATP + protein L-histidine = ADP + protein N-phospho-L-histidine.</text>
        <dbReference type="EC" id="2.7.13.3"/>
    </reaction>
</comment>
<evidence type="ECO:0000259" key="10">
    <source>
        <dbReference type="PROSITE" id="PS50109"/>
    </source>
</evidence>
<dbReference type="CDD" id="cd06225">
    <property type="entry name" value="HAMP"/>
    <property type="match status" value="1"/>
</dbReference>
<dbReference type="GO" id="GO:0000155">
    <property type="term" value="F:phosphorelay sensor kinase activity"/>
    <property type="evidence" value="ECO:0007669"/>
    <property type="project" value="InterPro"/>
</dbReference>
<dbReference type="InterPro" id="IPR004358">
    <property type="entry name" value="Sig_transdc_His_kin-like_C"/>
</dbReference>
<evidence type="ECO:0000256" key="7">
    <source>
        <dbReference type="ARBA" id="ARBA00022777"/>
    </source>
</evidence>
<dbReference type="Proteomes" id="UP000004728">
    <property type="component" value="Unassembled WGS sequence"/>
</dbReference>
<dbReference type="GO" id="GO:0005524">
    <property type="term" value="F:ATP binding"/>
    <property type="evidence" value="ECO:0007669"/>
    <property type="project" value="UniProtKB-KW"/>
</dbReference>
<dbReference type="SUPFAM" id="SSF55874">
    <property type="entry name" value="ATPase domain of HSP90 chaperone/DNA topoisomerase II/histidine kinase"/>
    <property type="match status" value="1"/>
</dbReference>
<comment type="caution">
    <text evidence="12">The sequence shown here is derived from an EMBL/GenBank/DDBJ whole genome shotgun (WGS) entry which is preliminary data.</text>
</comment>
<feature type="domain" description="HAMP" evidence="11">
    <location>
        <begin position="171"/>
        <end position="222"/>
    </location>
</feature>
<evidence type="ECO:0000256" key="8">
    <source>
        <dbReference type="ARBA" id="ARBA00022840"/>
    </source>
</evidence>
<dbReference type="InterPro" id="IPR036890">
    <property type="entry name" value="HATPase_C_sf"/>
</dbReference>
<dbReference type="PROSITE" id="PS50885">
    <property type="entry name" value="HAMP"/>
    <property type="match status" value="1"/>
</dbReference>
<sequence length="434" mass="47084">MSGLPARMLAILAVVMLLDFGVNAVLFQRAGNFALHEEEAQSLAERLASAYRTLDAAPTRERAALARELGSETLTLRWTPRAPRPVASIDLAALKNQLMQYDPVLANARLELQLQPVHIRNGLDGSMGLSDGSLVLFQSKAHDTWLLQVGQIVRMLLPTVVLAVLAWFLVFASLRPLRQLVRASRHVGTPHARPIPLYGPPEVQTLIRAFNAMQQRIDNLLDSNTQTMLAIAHDMRTPLSRVQLRLDGIPIEPAERASLDADLGEMRDLFTSLQEFVQADQPAAGKTAVDLAAMAQTLVDGAQDCGQDARYEGPDQLVTDLRPLPVRRALSNLIDNALHYGGSALVRIEALPDAVMLTVEDSGPGIPDESLGKVLQPFIRLDSARARNTAGMGLGLAIVDRVVRAEGGVLTLSNRPSGGLSAAIRLPRISSHQQ</sequence>
<evidence type="ECO:0000259" key="11">
    <source>
        <dbReference type="PROSITE" id="PS50885"/>
    </source>
</evidence>
<dbReference type="Pfam" id="PF00672">
    <property type="entry name" value="HAMP"/>
    <property type="match status" value="1"/>
</dbReference>
<feature type="domain" description="Histidine kinase" evidence="10">
    <location>
        <begin position="230"/>
        <end position="430"/>
    </location>
</feature>
<dbReference type="Gene3D" id="3.30.565.10">
    <property type="entry name" value="Histidine kinase-like ATPase, C-terminal domain"/>
    <property type="match status" value="1"/>
</dbReference>
<dbReference type="InterPro" id="IPR036097">
    <property type="entry name" value="HisK_dim/P_sf"/>
</dbReference>
<dbReference type="InterPro" id="IPR050980">
    <property type="entry name" value="2C_sensor_his_kinase"/>
</dbReference>
<dbReference type="InterPro" id="IPR003594">
    <property type="entry name" value="HATPase_dom"/>
</dbReference>
<dbReference type="SMART" id="SM00387">
    <property type="entry name" value="HATPase_c"/>
    <property type="match status" value="1"/>
</dbReference>
<comment type="subcellular location">
    <subcellularLocation>
        <location evidence="2">Membrane</location>
    </subcellularLocation>
</comment>
<dbReference type="EMBL" id="AEWJ01000038">
    <property type="protein sequence ID" value="EGD58870.1"/>
    <property type="molecule type" value="Genomic_DNA"/>
</dbReference>
<evidence type="ECO:0000313" key="12">
    <source>
        <dbReference type="EMBL" id="EGD58870.1"/>
    </source>
</evidence>
<dbReference type="RefSeq" id="WP_008066018.1">
    <property type="nucleotide sequence ID" value="NZ_GL876926.1"/>
</dbReference>
<evidence type="ECO:0000256" key="5">
    <source>
        <dbReference type="ARBA" id="ARBA00022679"/>
    </source>
</evidence>
<dbReference type="GO" id="GO:0005886">
    <property type="term" value="C:plasma membrane"/>
    <property type="evidence" value="ECO:0007669"/>
    <property type="project" value="TreeGrafter"/>
</dbReference>
<dbReference type="InterPro" id="IPR005467">
    <property type="entry name" value="His_kinase_dom"/>
</dbReference>
<dbReference type="InParanoid" id="F1Z8W9"/>
<evidence type="ECO:0000256" key="1">
    <source>
        <dbReference type="ARBA" id="ARBA00000085"/>
    </source>
</evidence>
<dbReference type="Gene3D" id="1.10.287.130">
    <property type="match status" value="1"/>
</dbReference>
<feature type="transmembrane region" description="Helical" evidence="9">
    <location>
        <begin position="155"/>
        <end position="174"/>
    </location>
</feature>
<keyword evidence="7 12" id="KW-0418">Kinase</keyword>
<dbReference type="STRING" id="983920.Y88_0931"/>
<keyword evidence="9" id="KW-1133">Transmembrane helix</keyword>
<keyword evidence="13" id="KW-1185">Reference proteome</keyword>
<gene>
    <name evidence="12" type="ORF">Y88_0931</name>
</gene>
<evidence type="ECO:0000256" key="2">
    <source>
        <dbReference type="ARBA" id="ARBA00004370"/>
    </source>
</evidence>
<dbReference type="EC" id="2.7.13.3" evidence="3"/>
<keyword evidence="6" id="KW-0547">Nucleotide-binding</keyword>
<keyword evidence="5" id="KW-0808">Transferase</keyword>
<organism evidence="12 13">
    <name type="scientific">Novosphingobium nitrogenifigens DSM 19370</name>
    <dbReference type="NCBI Taxonomy" id="983920"/>
    <lineage>
        <taxon>Bacteria</taxon>
        <taxon>Pseudomonadati</taxon>
        <taxon>Pseudomonadota</taxon>
        <taxon>Alphaproteobacteria</taxon>
        <taxon>Sphingomonadales</taxon>
        <taxon>Sphingomonadaceae</taxon>
        <taxon>Novosphingobium</taxon>
    </lineage>
</organism>
<evidence type="ECO:0000256" key="6">
    <source>
        <dbReference type="ARBA" id="ARBA00022741"/>
    </source>
</evidence>
<dbReference type="eggNOG" id="COG2205">
    <property type="taxonomic scope" value="Bacteria"/>
</dbReference>
<protein>
    <recommendedName>
        <fullName evidence="3">histidine kinase</fullName>
        <ecNumber evidence="3">2.7.13.3</ecNumber>
    </recommendedName>
</protein>
<dbReference type="AlphaFoldDB" id="F1Z8W9"/>
<name>F1Z8W9_9SPHN</name>
<keyword evidence="9" id="KW-0812">Transmembrane</keyword>
<dbReference type="SUPFAM" id="SSF47384">
    <property type="entry name" value="Homodimeric domain of signal transducing histidine kinase"/>
    <property type="match status" value="1"/>
</dbReference>
<keyword evidence="9" id="KW-0472">Membrane</keyword>
<dbReference type="PANTHER" id="PTHR44936:SF10">
    <property type="entry name" value="SENSOR PROTEIN RSTB"/>
    <property type="match status" value="1"/>
</dbReference>
<dbReference type="InterPro" id="IPR003660">
    <property type="entry name" value="HAMP_dom"/>
</dbReference>
<dbReference type="Pfam" id="PF02518">
    <property type="entry name" value="HATPase_c"/>
    <property type="match status" value="1"/>
</dbReference>
<dbReference type="PRINTS" id="PR00344">
    <property type="entry name" value="BCTRLSENSOR"/>
</dbReference>
<keyword evidence="8" id="KW-0067">ATP-binding</keyword>
<dbReference type="PROSITE" id="PS50109">
    <property type="entry name" value="HIS_KIN"/>
    <property type="match status" value="1"/>
</dbReference>
<keyword evidence="4" id="KW-0597">Phosphoprotein</keyword>
<dbReference type="HOGENOM" id="CLU_000445_89_27_5"/>
<evidence type="ECO:0000313" key="13">
    <source>
        <dbReference type="Proteomes" id="UP000004728"/>
    </source>
</evidence>
<dbReference type="SMART" id="SM00304">
    <property type="entry name" value="HAMP"/>
    <property type="match status" value="1"/>
</dbReference>
<dbReference type="PANTHER" id="PTHR44936">
    <property type="entry name" value="SENSOR PROTEIN CREC"/>
    <property type="match status" value="1"/>
</dbReference>
<evidence type="ECO:0000256" key="3">
    <source>
        <dbReference type="ARBA" id="ARBA00012438"/>
    </source>
</evidence>
<evidence type="ECO:0000256" key="9">
    <source>
        <dbReference type="SAM" id="Phobius"/>
    </source>
</evidence>